<name>A0A370GL51_9NOCA</name>
<dbReference type="GO" id="GO:0055070">
    <property type="term" value="P:copper ion homeostasis"/>
    <property type="evidence" value="ECO:0007669"/>
    <property type="project" value="InterPro"/>
</dbReference>
<gene>
    <name evidence="1" type="ORF">DFR68_11772</name>
</gene>
<keyword evidence="2" id="KW-1185">Reference proteome</keyword>
<dbReference type="Pfam" id="PF11382">
    <property type="entry name" value="MctB"/>
    <property type="match status" value="1"/>
</dbReference>
<dbReference type="OrthoDB" id="4350157at2"/>
<proteinExistence type="predicted"/>
<comment type="caution">
    <text evidence="1">The sequence shown here is derived from an EMBL/GenBank/DDBJ whole genome shotgun (WGS) entry which is preliminary data.</text>
</comment>
<accession>A0A370GL51</accession>
<organism evidence="1 2">
    <name type="scientific">Nocardia mexicana</name>
    <dbReference type="NCBI Taxonomy" id="279262"/>
    <lineage>
        <taxon>Bacteria</taxon>
        <taxon>Bacillati</taxon>
        <taxon>Actinomycetota</taxon>
        <taxon>Actinomycetes</taxon>
        <taxon>Mycobacteriales</taxon>
        <taxon>Nocardiaceae</taxon>
        <taxon>Nocardia</taxon>
    </lineage>
</organism>
<sequence length="307" mass="30514">MISLRQHAISIAAIFLALAVGLVLGGQVIGGGSLRADRGDGRTAELSDENAELTAQLNAADAFVARSAGRLLGGTLADRSVLVFTTPDADNADVDAVTKSLLASGATVAGKVSLTAAFVDSGQGDRLRTAATNMIPAGAQLQTGAVDQGGLAGDLLGLALLTDPGSGQPRATEQERGLILDTLRGGGFLNADTVHPAQLAVVVTGDGAKADQDNEGSIVGRFAGGLKGRSAGVVLAGRSGAADGSGPIAVVRGDSQLGSTVTTVDNVNHEIGRVTTALGLSEQLNGVTGRYGTGAKANSLTVAAMPR</sequence>
<dbReference type="GO" id="GO:0016020">
    <property type="term" value="C:membrane"/>
    <property type="evidence" value="ECO:0007669"/>
    <property type="project" value="InterPro"/>
</dbReference>
<evidence type="ECO:0000313" key="1">
    <source>
        <dbReference type="EMBL" id="RDI44455.1"/>
    </source>
</evidence>
<dbReference type="RefSeq" id="WP_068025103.1">
    <property type="nucleotide sequence ID" value="NZ_QQAZ01000017.1"/>
</dbReference>
<dbReference type="STRING" id="1210089.GCA_001613165_05314"/>
<dbReference type="Proteomes" id="UP000255355">
    <property type="component" value="Unassembled WGS sequence"/>
</dbReference>
<protein>
    <submittedName>
        <fullName evidence="1">Copper transport outer membrane protein MctB</fullName>
    </submittedName>
</protein>
<reference evidence="1 2" key="1">
    <citation type="submission" date="2018-07" db="EMBL/GenBank/DDBJ databases">
        <title>Genomic Encyclopedia of Type Strains, Phase IV (KMG-IV): sequencing the most valuable type-strain genomes for metagenomic binning, comparative biology and taxonomic classification.</title>
        <authorList>
            <person name="Goeker M."/>
        </authorList>
    </citation>
    <scope>NUCLEOTIDE SEQUENCE [LARGE SCALE GENOMIC DNA]</scope>
    <source>
        <strain evidence="1 2">DSM 44952</strain>
    </source>
</reference>
<dbReference type="InterPro" id="IPR021522">
    <property type="entry name" value="MctB"/>
</dbReference>
<dbReference type="EMBL" id="QQAZ01000017">
    <property type="protein sequence ID" value="RDI44455.1"/>
    <property type="molecule type" value="Genomic_DNA"/>
</dbReference>
<evidence type="ECO:0000313" key="2">
    <source>
        <dbReference type="Proteomes" id="UP000255355"/>
    </source>
</evidence>
<dbReference type="AlphaFoldDB" id="A0A370GL51"/>